<feature type="transmembrane region" description="Helical" evidence="2">
    <location>
        <begin position="47"/>
        <end position="66"/>
    </location>
</feature>
<organism evidence="3 4">
    <name type="scientific">Sorangium cellulosum (strain So ce56)</name>
    <name type="common">Polyangium cellulosum (strain So ce56)</name>
    <dbReference type="NCBI Taxonomy" id="448385"/>
    <lineage>
        <taxon>Bacteria</taxon>
        <taxon>Pseudomonadati</taxon>
        <taxon>Myxococcota</taxon>
        <taxon>Polyangia</taxon>
        <taxon>Polyangiales</taxon>
        <taxon>Polyangiaceae</taxon>
        <taxon>Sorangium</taxon>
    </lineage>
</organism>
<keyword evidence="4" id="KW-1185">Reference proteome</keyword>
<dbReference type="AlphaFoldDB" id="A9G613"/>
<keyword evidence="2" id="KW-1133">Transmembrane helix</keyword>
<dbReference type="InterPro" id="IPR023298">
    <property type="entry name" value="ATPase_P-typ_TM_dom_sf"/>
</dbReference>
<dbReference type="STRING" id="448385.sce2481"/>
<evidence type="ECO:0000256" key="1">
    <source>
        <dbReference type="SAM" id="MobiDB-lite"/>
    </source>
</evidence>
<name>A9G613_SORC5</name>
<dbReference type="eggNOG" id="COG0474">
    <property type="taxonomic scope" value="Bacteria"/>
</dbReference>
<evidence type="ECO:0000256" key="2">
    <source>
        <dbReference type="SAM" id="Phobius"/>
    </source>
</evidence>
<proteinExistence type="predicted"/>
<dbReference type="HOGENOM" id="CLU_2261986_0_0_7"/>
<accession>A9G613</accession>
<dbReference type="BioCyc" id="SCEL448385:SCE_RS12710-MONOMER"/>
<keyword evidence="2" id="KW-0472">Membrane</keyword>
<sequence length="103" mass="11333">MGQHAPSEHPTGGASEPILSRFVLAPQLRFVYAQFMHALFGAAPLPLGAWIKSILVAMTILPVMSVERWWRVRKARRTEESERRAASSAVEGVTGAIAHRGRT</sequence>
<evidence type="ECO:0000313" key="3">
    <source>
        <dbReference type="EMBL" id="CAN92640.1"/>
    </source>
</evidence>
<evidence type="ECO:0000313" key="4">
    <source>
        <dbReference type="Proteomes" id="UP000002139"/>
    </source>
</evidence>
<gene>
    <name evidence="3" type="ordered locus">sce2481</name>
</gene>
<dbReference type="RefSeq" id="WP_012235113.1">
    <property type="nucleotide sequence ID" value="NC_010162.1"/>
</dbReference>
<keyword evidence="2" id="KW-0812">Transmembrane</keyword>
<dbReference type="EMBL" id="AM746676">
    <property type="protein sequence ID" value="CAN92640.1"/>
    <property type="molecule type" value="Genomic_DNA"/>
</dbReference>
<dbReference type="KEGG" id="scl:sce2481"/>
<reference evidence="3 4" key="1">
    <citation type="journal article" date="2007" name="Nat. Biotechnol.">
        <title>Complete genome sequence of the myxobacterium Sorangium cellulosum.</title>
        <authorList>
            <person name="Schneiker S."/>
            <person name="Perlova O."/>
            <person name="Kaiser O."/>
            <person name="Gerth K."/>
            <person name="Alici A."/>
            <person name="Altmeyer M.O."/>
            <person name="Bartels D."/>
            <person name="Bekel T."/>
            <person name="Beyer S."/>
            <person name="Bode E."/>
            <person name="Bode H.B."/>
            <person name="Bolten C.J."/>
            <person name="Choudhuri J.V."/>
            <person name="Doss S."/>
            <person name="Elnakady Y.A."/>
            <person name="Frank B."/>
            <person name="Gaigalat L."/>
            <person name="Goesmann A."/>
            <person name="Groeger C."/>
            <person name="Gross F."/>
            <person name="Jelsbak L."/>
            <person name="Jelsbak L."/>
            <person name="Kalinowski J."/>
            <person name="Kegler C."/>
            <person name="Knauber T."/>
            <person name="Konietzny S."/>
            <person name="Kopp M."/>
            <person name="Krause L."/>
            <person name="Krug D."/>
            <person name="Linke B."/>
            <person name="Mahmud T."/>
            <person name="Martinez-Arias R."/>
            <person name="McHardy A.C."/>
            <person name="Merai M."/>
            <person name="Meyer F."/>
            <person name="Mormann S."/>
            <person name="Munoz-Dorado J."/>
            <person name="Perez J."/>
            <person name="Pradella S."/>
            <person name="Rachid S."/>
            <person name="Raddatz G."/>
            <person name="Rosenau F."/>
            <person name="Rueckert C."/>
            <person name="Sasse F."/>
            <person name="Scharfe M."/>
            <person name="Schuster S.C."/>
            <person name="Suen G."/>
            <person name="Treuner-Lange A."/>
            <person name="Velicer G.J."/>
            <person name="Vorholter F.-J."/>
            <person name="Weissman K.J."/>
            <person name="Welch R.D."/>
            <person name="Wenzel S.C."/>
            <person name="Whitworth D.E."/>
            <person name="Wilhelm S."/>
            <person name="Wittmann C."/>
            <person name="Bloecker H."/>
            <person name="Puehler A."/>
            <person name="Mueller R."/>
        </authorList>
    </citation>
    <scope>NUCLEOTIDE SEQUENCE [LARGE SCALE GENOMIC DNA]</scope>
    <source>
        <strain evidence="4">So ce56</strain>
    </source>
</reference>
<protein>
    <submittedName>
        <fullName evidence="3">Membrane protein</fullName>
    </submittedName>
</protein>
<dbReference type="SUPFAM" id="SSF81665">
    <property type="entry name" value="Calcium ATPase, transmembrane domain M"/>
    <property type="match status" value="1"/>
</dbReference>
<dbReference type="Proteomes" id="UP000002139">
    <property type="component" value="Chromosome"/>
</dbReference>
<feature type="region of interest" description="Disordered" evidence="1">
    <location>
        <begin position="80"/>
        <end position="103"/>
    </location>
</feature>